<accession>X0VCK6</accession>
<dbReference type="InterPro" id="IPR029063">
    <property type="entry name" value="SAM-dependent_MTases_sf"/>
</dbReference>
<feature type="non-terminal residue" evidence="5">
    <location>
        <position position="1"/>
    </location>
</feature>
<dbReference type="InterPro" id="IPR035246">
    <property type="entry name" value="Spermidine_synt_N"/>
</dbReference>
<dbReference type="PROSITE" id="PS51006">
    <property type="entry name" value="PABS_2"/>
    <property type="match status" value="1"/>
</dbReference>
<dbReference type="Pfam" id="PF17284">
    <property type="entry name" value="Spermine_synt_N"/>
    <property type="match status" value="1"/>
</dbReference>
<dbReference type="Gene3D" id="2.30.140.10">
    <property type="entry name" value="Spermidine synthase, tetramerisation domain"/>
    <property type="match status" value="1"/>
</dbReference>
<keyword evidence="3" id="KW-0472">Membrane</keyword>
<feature type="domain" description="PABS" evidence="4">
    <location>
        <begin position="39"/>
        <end position="271"/>
    </location>
</feature>
<evidence type="ECO:0000256" key="2">
    <source>
        <dbReference type="ARBA" id="ARBA00022679"/>
    </source>
</evidence>
<keyword evidence="2" id="KW-0808">Transferase</keyword>
<dbReference type="Gene3D" id="3.40.50.150">
    <property type="entry name" value="Vaccinia Virus protein VP39"/>
    <property type="match status" value="1"/>
</dbReference>
<proteinExistence type="inferred from homology"/>
<protein>
    <recommendedName>
        <fullName evidence="4">PABS domain-containing protein</fullName>
    </recommendedName>
</protein>
<evidence type="ECO:0000256" key="1">
    <source>
        <dbReference type="ARBA" id="ARBA00007867"/>
    </source>
</evidence>
<keyword evidence="3" id="KW-0812">Transmembrane</keyword>
<dbReference type="InterPro" id="IPR037163">
    <property type="entry name" value="Spermidine_synt_N_sf"/>
</dbReference>
<dbReference type="HAMAP" id="MF_00198">
    <property type="entry name" value="Spermidine_synth"/>
    <property type="match status" value="1"/>
</dbReference>
<sequence>LDYIKNPISGLSFLTICRLLLRFTLYFLLVIIFAMAGEGSYFFEPFTESFGRRLKVEKFYYQGKTKYQFVQCFYNKFLGKVLFLDEKIQSAQIDEYIYHESLVHPALVTHPSPQSILVIGGGDGGALKEILRYPIEHACLVEIDQQVIDVSKEYFPWLLPSIEDERTELIIADGSEFIEEADKKFDIVFIDSSDPTGPSASLHEKDFYKKLKKCLNLEGIVVLQAGSPFYHLESIKKKDAFLKKLFKNVCFYTSPVPTYPGGSWCFVFLSDEVQPLKIKGR</sequence>
<name>X0VCK6_9ZZZZ</name>
<dbReference type="PROSITE" id="PS01330">
    <property type="entry name" value="PABS_1"/>
    <property type="match status" value="1"/>
</dbReference>
<organism evidence="5">
    <name type="scientific">marine sediment metagenome</name>
    <dbReference type="NCBI Taxonomy" id="412755"/>
    <lineage>
        <taxon>unclassified sequences</taxon>
        <taxon>metagenomes</taxon>
        <taxon>ecological metagenomes</taxon>
    </lineage>
</organism>
<dbReference type="Pfam" id="PF01564">
    <property type="entry name" value="Spermine_synth"/>
    <property type="match status" value="1"/>
</dbReference>
<dbReference type="CDD" id="cd02440">
    <property type="entry name" value="AdoMet_MTases"/>
    <property type="match status" value="1"/>
</dbReference>
<dbReference type="PANTHER" id="PTHR11558:SF11">
    <property type="entry name" value="SPERMIDINE SYNTHASE"/>
    <property type="match status" value="1"/>
</dbReference>
<dbReference type="GO" id="GO:0016740">
    <property type="term" value="F:transferase activity"/>
    <property type="evidence" value="ECO:0007669"/>
    <property type="project" value="UniProtKB-KW"/>
</dbReference>
<evidence type="ECO:0000259" key="4">
    <source>
        <dbReference type="PROSITE" id="PS51006"/>
    </source>
</evidence>
<dbReference type="PANTHER" id="PTHR11558">
    <property type="entry name" value="SPERMIDINE/SPERMINE SYNTHASE"/>
    <property type="match status" value="1"/>
</dbReference>
<dbReference type="InterPro" id="IPR001045">
    <property type="entry name" value="Spermi_synthase"/>
</dbReference>
<dbReference type="InterPro" id="IPR030373">
    <property type="entry name" value="PABS_CS"/>
</dbReference>
<comment type="caution">
    <text evidence="5">The sequence shown here is derived from an EMBL/GenBank/DDBJ whole genome shotgun (WGS) entry which is preliminary data.</text>
</comment>
<reference evidence="5" key="1">
    <citation type="journal article" date="2014" name="Front. Microbiol.">
        <title>High frequency of phylogenetically diverse reductive dehalogenase-homologous genes in deep subseafloor sedimentary metagenomes.</title>
        <authorList>
            <person name="Kawai M."/>
            <person name="Futagami T."/>
            <person name="Toyoda A."/>
            <person name="Takaki Y."/>
            <person name="Nishi S."/>
            <person name="Hori S."/>
            <person name="Arai W."/>
            <person name="Tsubouchi T."/>
            <person name="Morono Y."/>
            <person name="Uchiyama I."/>
            <person name="Ito T."/>
            <person name="Fujiyama A."/>
            <person name="Inagaki F."/>
            <person name="Takami H."/>
        </authorList>
    </citation>
    <scope>NUCLEOTIDE SEQUENCE</scope>
    <source>
        <strain evidence="5">Expedition CK06-06</strain>
    </source>
</reference>
<feature type="transmembrane region" description="Helical" evidence="3">
    <location>
        <begin position="20"/>
        <end position="43"/>
    </location>
</feature>
<dbReference type="SUPFAM" id="SSF53335">
    <property type="entry name" value="S-adenosyl-L-methionine-dependent methyltransferases"/>
    <property type="match status" value="1"/>
</dbReference>
<evidence type="ECO:0000256" key="3">
    <source>
        <dbReference type="SAM" id="Phobius"/>
    </source>
</evidence>
<dbReference type="NCBIfam" id="NF002010">
    <property type="entry name" value="PRK00811.1"/>
    <property type="match status" value="1"/>
</dbReference>
<comment type="similarity">
    <text evidence="1">Belongs to the spermidine/spermine synthase family.</text>
</comment>
<feature type="non-terminal residue" evidence="5">
    <location>
        <position position="281"/>
    </location>
</feature>
<dbReference type="EMBL" id="BARS01016165">
    <property type="protein sequence ID" value="GAF98315.1"/>
    <property type="molecule type" value="Genomic_DNA"/>
</dbReference>
<dbReference type="AlphaFoldDB" id="X0VCK6"/>
<dbReference type="InterPro" id="IPR030374">
    <property type="entry name" value="PABS"/>
</dbReference>
<dbReference type="NCBIfam" id="TIGR00417">
    <property type="entry name" value="speE"/>
    <property type="match status" value="1"/>
</dbReference>
<evidence type="ECO:0000313" key="5">
    <source>
        <dbReference type="EMBL" id="GAF98315.1"/>
    </source>
</evidence>
<keyword evidence="3" id="KW-1133">Transmembrane helix</keyword>
<gene>
    <name evidence="5" type="ORF">S01H1_26653</name>
</gene>